<gene>
    <name evidence="2" type="ORF">SAMN05421640_2423</name>
</gene>
<keyword evidence="1" id="KW-0472">Membrane</keyword>
<feature type="transmembrane region" description="Helical" evidence="1">
    <location>
        <begin position="145"/>
        <end position="164"/>
    </location>
</feature>
<feature type="transmembrane region" description="Helical" evidence="1">
    <location>
        <begin position="185"/>
        <end position="203"/>
    </location>
</feature>
<keyword evidence="3" id="KW-1185">Reference proteome</keyword>
<dbReference type="AlphaFoldDB" id="A0A239K559"/>
<feature type="transmembrane region" description="Helical" evidence="1">
    <location>
        <begin position="52"/>
        <end position="71"/>
    </location>
</feature>
<evidence type="ECO:0000313" key="3">
    <source>
        <dbReference type="Proteomes" id="UP000198393"/>
    </source>
</evidence>
<reference evidence="2 3" key="1">
    <citation type="submission" date="2017-06" db="EMBL/GenBank/DDBJ databases">
        <authorList>
            <person name="Kim H.J."/>
            <person name="Triplett B.A."/>
        </authorList>
    </citation>
    <scope>NUCLEOTIDE SEQUENCE [LARGE SCALE GENOMIC DNA]</scope>
    <source>
        <strain evidence="2 3">DSM 19307</strain>
    </source>
</reference>
<dbReference type="Proteomes" id="UP000198393">
    <property type="component" value="Unassembled WGS sequence"/>
</dbReference>
<evidence type="ECO:0000313" key="2">
    <source>
        <dbReference type="EMBL" id="SNT13151.1"/>
    </source>
</evidence>
<dbReference type="EMBL" id="FZPD01000004">
    <property type="protein sequence ID" value="SNT13151.1"/>
    <property type="molecule type" value="Genomic_DNA"/>
</dbReference>
<feature type="transmembrane region" description="Helical" evidence="1">
    <location>
        <begin position="77"/>
        <end position="94"/>
    </location>
</feature>
<keyword evidence="1" id="KW-0812">Transmembrane</keyword>
<proteinExistence type="predicted"/>
<name>A0A239K559_EKHLU</name>
<keyword evidence="1" id="KW-1133">Transmembrane helix</keyword>
<accession>A0A239K559</accession>
<protein>
    <submittedName>
        <fullName evidence="2">Uncharacterized protein</fullName>
    </submittedName>
</protein>
<evidence type="ECO:0000256" key="1">
    <source>
        <dbReference type="SAM" id="Phobius"/>
    </source>
</evidence>
<organism evidence="2 3">
    <name type="scientific">Ekhidna lutea</name>
    <dbReference type="NCBI Taxonomy" id="447679"/>
    <lineage>
        <taxon>Bacteria</taxon>
        <taxon>Pseudomonadati</taxon>
        <taxon>Bacteroidota</taxon>
        <taxon>Cytophagia</taxon>
        <taxon>Cytophagales</taxon>
        <taxon>Reichenbachiellaceae</taxon>
        <taxon>Ekhidna</taxon>
    </lineage>
</organism>
<feature type="transmembrane region" description="Helical" evidence="1">
    <location>
        <begin position="101"/>
        <end position="125"/>
    </location>
</feature>
<sequence>MVIQSFYLKFKTTYTNFYLCSIYRHQLKNLFLKTPLIYLGSRNEGTAKSINGFFQTLSVLLIPIIGIDLFSGKTLDAIIIFTLLISILLTYEVFRRGGLNLSVLILCILLTIAATLLCAIGYGIHDTAVLAYPIIIGLAVFVQEKAYLIINTTFVGLSIAGLTIGEKIGLINPDYPIAASTLSDFFITSIIIVFGGIISYHFATNFKDSLENHYRKLLERIGATRELNRIVVEKDMIIREIHKKVTDSIYRIYNLISFMAIANEDKVFILQNLKKRIFAVETAHEILLNATATEWLSLSQYLRLLLEKFGKTADGLHKVGNLSLTDTPIHIDDAIPLGMCTIEMLDRLEQKYPSEIQLKSSGNEIELIIKNLGKIQPANDSKSLSLLEVMQRQIKANIELKNQGKYTFQIFSFSKKTEK</sequence>